<dbReference type="AlphaFoldDB" id="A0A232LY51"/>
<sequence length="181" mass="19958">MSLSAENLPSSNAGSRQRVGPFLTEQEWAPVSLDNYAPAPADSNWWDGSISEAPQKSRESSDSEKSRETTEDEAARTKKVLRGGLKESKWAVAGLDPVKARRARGLPGTFKEEQKNNILLLLNEDKADRRRNNQTGREASPEVGGRKKVIAIIDSESSTQTDLAARPRKKKAVPLSEFLRS</sequence>
<accession>A0A232LY51</accession>
<organism evidence="2 3">
    <name type="scientific">Elaphomyces granulatus</name>
    <dbReference type="NCBI Taxonomy" id="519963"/>
    <lineage>
        <taxon>Eukaryota</taxon>
        <taxon>Fungi</taxon>
        <taxon>Dikarya</taxon>
        <taxon>Ascomycota</taxon>
        <taxon>Pezizomycotina</taxon>
        <taxon>Eurotiomycetes</taxon>
        <taxon>Eurotiomycetidae</taxon>
        <taxon>Eurotiales</taxon>
        <taxon>Elaphomycetaceae</taxon>
        <taxon>Elaphomyces</taxon>
    </lineage>
</organism>
<dbReference type="Proteomes" id="UP000243515">
    <property type="component" value="Unassembled WGS sequence"/>
</dbReference>
<feature type="region of interest" description="Disordered" evidence="1">
    <location>
        <begin position="33"/>
        <end position="80"/>
    </location>
</feature>
<reference evidence="2 3" key="1">
    <citation type="journal article" date="2015" name="Environ. Microbiol.">
        <title>Metagenome sequence of Elaphomyces granulatus from sporocarp tissue reveals Ascomycota ectomycorrhizal fingerprints of genome expansion and a Proteobacteria-rich microbiome.</title>
        <authorList>
            <person name="Quandt C.A."/>
            <person name="Kohler A."/>
            <person name="Hesse C.N."/>
            <person name="Sharpton T.J."/>
            <person name="Martin F."/>
            <person name="Spatafora J.W."/>
        </authorList>
    </citation>
    <scope>NUCLEOTIDE SEQUENCE [LARGE SCALE GENOMIC DNA]</scope>
    <source>
        <strain evidence="2 3">OSC145934</strain>
    </source>
</reference>
<protein>
    <submittedName>
        <fullName evidence="2">Uncharacterized protein</fullName>
    </submittedName>
</protein>
<dbReference type="EMBL" id="NPHW01003779">
    <property type="protein sequence ID" value="OXV08978.1"/>
    <property type="molecule type" value="Genomic_DNA"/>
</dbReference>
<evidence type="ECO:0000313" key="3">
    <source>
        <dbReference type="Proteomes" id="UP000243515"/>
    </source>
</evidence>
<name>A0A232LY51_9EURO</name>
<feature type="compositionally biased region" description="Basic and acidic residues" evidence="1">
    <location>
        <begin position="55"/>
        <end position="76"/>
    </location>
</feature>
<gene>
    <name evidence="2" type="ORF">Egran_03259</name>
</gene>
<evidence type="ECO:0000313" key="2">
    <source>
        <dbReference type="EMBL" id="OXV08978.1"/>
    </source>
</evidence>
<proteinExistence type="predicted"/>
<feature type="region of interest" description="Disordered" evidence="1">
    <location>
        <begin position="127"/>
        <end position="181"/>
    </location>
</feature>
<feature type="region of interest" description="Disordered" evidence="1">
    <location>
        <begin position="1"/>
        <end position="21"/>
    </location>
</feature>
<evidence type="ECO:0000256" key="1">
    <source>
        <dbReference type="SAM" id="MobiDB-lite"/>
    </source>
</evidence>
<feature type="compositionally biased region" description="Polar residues" evidence="1">
    <location>
        <begin position="1"/>
        <end position="15"/>
    </location>
</feature>
<comment type="caution">
    <text evidence="2">The sequence shown here is derived from an EMBL/GenBank/DDBJ whole genome shotgun (WGS) entry which is preliminary data.</text>
</comment>
<keyword evidence="3" id="KW-1185">Reference proteome</keyword>